<accession>A0A4S8IWB6</accession>
<keyword evidence="1" id="KW-0732">Signal</keyword>
<name>A0A4S8IWB6_MUSBA</name>
<proteinExistence type="predicted"/>
<dbReference type="AlphaFoldDB" id="A0A4S8IWB6"/>
<protein>
    <submittedName>
        <fullName evidence="2">Uncharacterized protein</fullName>
    </submittedName>
</protein>
<comment type="caution">
    <text evidence="2">The sequence shown here is derived from an EMBL/GenBank/DDBJ whole genome shotgun (WGS) entry which is preliminary data.</text>
</comment>
<evidence type="ECO:0000313" key="2">
    <source>
        <dbReference type="EMBL" id="THU53113.1"/>
    </source>
</evidence>
<evidence type="ECO:0000256" key="1">
    <source>
        <dbReference type="SAM" id="SignalP"/>
    </source>
</evidence>
<feature type="chain" id="PRO_5020793274" evidence="1">
    <location>
        <begin position="29"/>
        <end position="59"/>
    </location>
</feature>
<feature type="signal peptide" evidence="1">
    <location>
        <begin position="1"/>
        <end position="28"/>
    </location>
</feature>
<dbReference type="Proteomes" id="UP000317650">
    <property type="component" value="Chromosome 10"/>
</dbReference>
<evidence type="ECO:0000313" key="3">
    <source>
        <dbReference type="Proteomes" id="UP000317650"/>
    </source>
</evidence>
<sequence>MGILMPGFWLSNGSFFLLLMSGVCKSAGQSLLTNHPPEVFTLPEWRCVLKWRTHDKVEI</sequence>
<keyword evidence="3" id="KW-1185">Reference proteome</keyword>
<reference evidence="2 3" key="1">
    <citation type="journal article" date="2019" name="Nat. Plants">
        <title>Genome sequencing of Musa balbisiana reveals subgenome evolution and function divergence in polyploid bananas.</title>
        <authorList>
            <person name="Yao X."/>
        </authorList>
    </citation>
    <scope>NUCLEOTIDE SEQUENCE [LARGE SCALE GENOMIC DNA]</scope>
    <source>
        <strain evidence="3">cv. DH-PKW</strain>
        <tissue evidence="2">Leaves</tissue>
    </source>
</reference>
<gene>
    <name evidence="2" type="ORF">C4D60_Mb10t11000</name>
</gene>
<dbReference type="EMBL" id="PYDT01000008">
    <property type="protein sequence ID" value="THU53113.1"/>
    <property type="molecule type" value="Genomic_DNA"/>
</dbReference>
<organism evidence="2 3">
    <name type="scientific">Musa balbisiana</name>
    <name type="common">Banana</name>
    <dbReference type="NCBI Taxonomy" id="52838"/>
    <lineage>
        <taxon>Eukaryota</taxon>
        <taxon>Viridiplantae</taxon>
        <taxon>Streptophyta</taxon>
        <taxon>Embryophyta</taxon>
        <taxon>Tracheophyta</taxon>
        <taxon>Spermatophyta</taxon>
        <taxon>Magnoliopsida</taxon>
        <taxon>Liliopsida</taxon>
        <taxon>Zingiberales</taxon>
        <taxon>Musaceae</taxon>
        <taxon>Musa</taxon>
    </lineage>
</organism>